<dbReference type="GO" id="GO:0042594">
    <property type="term" value="P:response to starvation"/>
    <property type="evidence" value="ECO:0007669"/>
    <property type="project" value="UniProtKB-ARBA"/>
</dbReference>
<dbReference type="PANTHER" id="PTHR13935">
    <property type="entry name" value="ACHAETE-SCUTE TRANSCRIPTION FACTOR-RELATED"/>
    <property type="match status" value="1"/>
</dbReference>
<gene>
    <name evidence="7" type="ORF">NE237_009426</name>
</gene>
<dbReference type="Gene3D" id="4.10.280.10">
    <property type="entry name" value="Helix-loop-helix DNA-binding domain"/>
    <property type="match status" value="1"/>
</dbReference>
<dbReference type="Pfam" id="PF00010">
    <property type="entry name" value="HLH"/>
    <property type="match status" value="1"/>
</dbReference>
<protein>
    <recommendedName>
        <fullName evidence="6">BHLH domain-containing protein</fullName>
    </recommendedName>
</protein>
<dbReference type="InterPro" id="IPR011598">
    <property type="entry name" value="bHLH_dom"/>
</dbReference>
<dbReference type="GO" id="GO:0090575">
    <property type="term" value="C:RNA polymerase II transcription regulator complex"/>
    <property type="evidence" value="ECO:0007669"/>
    <property type="project" value="TreeGrafter"/>
</dbReference>
<evidence type="ECO:0000256" key="4">
    <source>
        <dbReference type="ARBA" id="ARBA00023242"/>
    </source>
</evidence>
<dbReference type="OrthoDB" id="6106870at2759"/>
<dbReference type="GO" id="GO:0000981">
    <property type="term" value="F:DNA-binding transcription factor activity, RNA polymerase II-specific"/>
    <property type="evidence" value="ECO:0007669"/>
    <property type="project" value="TreeGrafter"/>
</dbReference>
<keyword evidence="8" id="KW-1185">Reference proteome</keyword>
<evidence type="ECO:0000256" key="5">
    <source>
        <dbReference type="SAM" id="MobiDB-lite"/>
    </source>
</evidence>
<dbReference type="PROSITE" id="PS50888">
    <property type="entry name" value="BHLH"/>
    <property type="match status" value="1"/>
</dbReference>
<dbReference type="InterPro" id="IPR015660">
    <property type="entry name" value="MASH1/Ascl1a-like"/>
</dbReference>
<dbReference type="InterPro" id="IPR036638">
    <property type="entry name" value="HLH_DNA-bd_sf"/>
</dbReference>
<dbReference type="GO" id="GO:0000977">
    <property type="term" value="F:RNA polymerase II transcription regulatory region sequence-specific DNA binding"/>
    <property type="evidence" value="ECO:0007669"/>
    <property type="project" value="TreeGrafter"/>
</dbReference>
<evidence type="ECO:0000313" key="7">
    <source>
        <dbReference type="EMBL" id="KAJ4978646.1"/>
    </source>
</evidence>
<keyword evidence="4" id="KW-0539">Nucleus</keyword>
<dbReference type="PANTHER" id="PTHR13935:SF41">
    <property type="entry name" value="TRANSCRIPTION FACTOR ORG2-RELATED"/>
    <property type="match status" value="1"/>
</dbReference>
<organism evidence="7 8">
    <name type="scientific">Protea cynaroides</name>
    <dbReference type="NCBI Taxonomy" id="273540"/>
    <lineage>
        <taxon>Eukaryota</taxon>
        <taxon>Viridiplantae</taxon>
        <taxon>Streptophyta</taxon>
        <taxon>Embryophyta</taxon>
        <taxon>Tracheophyta</taxon>
        <taxon>Spermatophyta</taxon>
        <taxon>Magnoliopsida</taxon>
        <taxon>Proteales</taxon>
        <taxon>Proteaceae</taxon>
        <taxon>Protea</taxon>
    </lineage>
</organism>
<dbReference type="Proteomes" id="UP001141806">
    <property type="component" value="Unassembled WGS sequence"/>
</dbReference>
<evidence type="ECO:0000256" key="2">
    <source>
        <dbReference type="ARBA" id="ARBA00023125"/>
    </source>
</evidence>
<name>A0A9Q0KYB8_9MAGN</name>
<evidence type="ECO:0000259" key="6">
    <source>
        <dbReference type="PROSITE" id="PS50888"/>
    </source>
</evidence>
<dbReference type="CDD" id="cd18914">
    <property type="entry name" value="bHLH_AtORG2_like"/>
    <property type="match status" value="1"/>
</dbReference>
<dbReference type="FunFam" id="4.10.280.10:FF:000074">
    <property type="entry name" value="Transcription factor ORG2"/>
    <property type="match status" value="1"/>
</dbReference>
<proteinExistence type="predicted"/>
<dbReference type="SUPFAM" id="SSF47459">
    <property type="entry name" value="HLH, helix-loop-helix DNA-binding domain"/>
    <property type="match status" value="1"/>
</dbReference>
<dbReference type="EMBL" id="JAMYWD010000002">
    <property type="protein sequence ID" value="KAJ4978646.1"/>
    <property type="molecule type" value="Genomic_DNA"/>
</dbReference>
<feature type="domain" description="BHLH" evidence="6">
    <location>
        <begin position="74"/>
        <end position="126"/>
    </location>
</feature>
<keyword evidence="2" id="KW-0238">DNA-binding</keyword>
<evidence type="ECO:0000256" key="3">
    <source>
        <dbReference type="ARBA" id="ARBA00023163"/>
    </source>
</evidence>
<keyword evidence="3" id="KW-0804">Transcription</keyword>
<dbReference type="SMART" id="SM00353">
    <property type="entry name" value="HLH"/>
    <property type="match status" value="1"/>
</dbReference>
<comment type="caution">
    <text evidence="7">The sequence shown here is derived from an EMBL/GenBank/DDBJ whole genome shotgun (WGS) entry which is preliminary data.</text>
</comment>
<sequence>MLANSTPFPTFGLPRLVDPTVHIDKTGHESFMMNCNYKETEASEAFLCFPSLLQQQIDYHDGPTSAVTVHPEAFKKLNHNASERDRRKRLNDLYSTLRSLLPEGDPTKKLSIPNTVSCALKYIPELQKHVKKLTQRKEDILSSIYKRGDSKQGKSGGGGSGSGRDSLPSVSTSQVDDREVVIQICASKAKNIPLSEILQDLEEMGLQVLNASVIISTGEKVFYNLHLQVKETQRLEYTMLSQKLMLMYQNREELHSSYSSAKAEPPF</sequence>
<accession>A0A9Q0KYB8</accession>
<reference evidence="7" key="1">
    <citation type="journal article" date="2023" name="Plant J.">
        <title>The genome of the king protea, Protea cynaroides.</title>
        <authorList>
            <person name="Chang J."/>
            <person name="Duong T.A."/>
            <person name="Schoeman C."/>
            <person name="Ma X."/>
            <person name="Roodt D."/>
            <person name="Barker N."/>
            <person name="Li Z."/>
            <person name="Van de Peer Y."/>
            <person name="Mizrachi E."/>
        </authorList>
    </citation>
    <scope>NUCLEOTIDE SEQUENCE</scope>
    <source>
        <tissue evidence="7">Young leaves</tissue>
    </source>
</reference>
<keyword evidence="1" id="KW-0805">Transcription regulation</keyword>
<feature type="region of interest" description="Disordered" evidence="5">
    <location>
        <begin position="144"/>
        <end position="174"/>
    </location>
</feature>
<evidence type="ECO:0000313" key="8">
    <source>
        <dbReference type="Proteomes" id="UP001141806"/>
    </source>
</evidence>
<evidence type="ECO:0000256" key="1">
    <source>
        <dbReference type="ARBA" id="ARBA00023015"/>
    </source>
</evidence>
<dbReference type="AlphaFoldDB" id="A0A9Q0KYB8"/>
<dbReference type="GO" id="GO:0046983">
    <property type="term" value="F:protein dimerization activity"/>
    <property type="evidence" value="ECO:0007669"/>
    <property type="project" value="InterPro"/>
</dbReference>